<protein>
    <submittedName>
        <fullName evidence="3">Uncharacterized protein</fullName>
    </submittedName>
</protein>
<feature type="region of interest" description="Disordered" evidence="1">
    <location>
        <begin position="40"/>
        <end position="66"/>
    </location>
</feature>
<sequence length="174" mass="18712">MRNSIIWIAVLVILLISGGLYFYSQNNGENGTTFEYIGSNSQGVEDTGAESPSVLEPLPKNNPSETEPLIEEKITVSGAYSYSEDSNSKLAGKICFTPASDSKLSLFCFSNKDEAYALFNIEKGFSDGSTKCTVEGSAVIEIKNYQKLTGEVGGYDSAIVTRVISTGGQKFLPC</sequence>
<reference evidence="3 4" key="1">
    <citation type="journal article" date="2016" name="Nat. Commun.">
        <title>Thousands of microbial genomes shed light on interconnected biogeochemical processes in an aquifer system.</title>
        <authorList>
            <person name="Anantharaman K."/>
            <person name="Brown C.T."/>
            <person name="Hug L.A."/>
            <person name="Sharon I."/>
            <person name="Castelle C.J."/>
            <person name="Probst A.J."/>
            <person name="Thomas B.C."/>
            <person name="Singh A."/>
            <person name="Wilkins M.J."/>
            <person name="Karaoz U."/>
            <person name="Brodie E.L."/>
            <person name="Williams K.H."/>
            <person name="Hubbard S.S."/>
            <person name="Banfield J.F."/>
        </authorList>
    </citation>
    <scope>NUCLEOTIDE SEQUENCE [LARGE SCALE GENOMIC DNA]</scope>
</reference>
<evidence type="ECO:0000256" key="2">
    <source>
        <dbReference type="SAM" id="Phobius"/>
    </source>
</evidence>
<evidence type="ECO:0000256" key="1">
    <source>
        <dbReference type="SAM" id="MobiDB-lite"/>
    </source>
</evidence>
<proteinExistence type="predicted"/>
<name>A0A1G2U5G7_9BACT</name>
<organism evidence="3 4">
    <name type="scientific">Candidatus Zambryskibacteria bacterium RIFCSPLOWO2_01_FULL_43_17</name>
    <dbReference type="NCBI Taxonomy" id="1802760"/>
    <lineage>
        <taxon>Bacteria</taxon>
        <taxon>Candidatus Zambryskiibacteriota</taxon>
    </lineage>
</organism>
<accession>A0A1G2U5G7</accession>
<evidence type="ECO:0000313" key="3">
    <source>
        <dbReference type="EMBL" id="OHB04728.1"/>
    </source>
</evidence>
<dbReference type="Proteomes" id="UP000179283">
    <property type="component" value="Unassembled WGS sequence"/>
</dbReference>
<dbReference type="EMBL" id="MHWD01000006">
    <property type="protein sequence ID" value="OHB04728.1"/>
    <property type="molecule type" value="Genomic_DNA"/>
</dbReference>
<gene>
    <name evidence="3" type="ORF">A2920_00550</name>
</gene>
<feature type="transmembrane region" description="Helical" evidence="2">
    <location>
        <begin position="5"/>
        <end position="23"/>
    </location>
</feature>
<comment type="caution">
    <text evidence="3">The sequence shown here is derived from an EMBL/GenBank/DDBJ whole genome shotgun (WGS) entry which is preliminary data.</text>
</comment>
<keyword evidence="2" id="KW-0812">Transmembrane</keyword>
<evidence type="ECO:0000313" key="4">
    <source>
        <dbReference type="Proteomes" id="UP000179283"/>
    </source>
</evidence>
<keyword evidence="2" id="KW-0472">Membrane</keyword>
<keyword evidence="2" id="KW-1133">Transmembrane helix</keyword>
<dbReference type="AlphaFoldDB" id="A0A1G2U5G7"/>